<dbReference type="Pfam" id="PF00884">
    <property type="entry name" value="Sulfatase"/>
    <property type="match status" value="1"/>
</dbReference>
<evidence type="ECO:0000313" key="5">
    <source>
        <dbReference type="Proteomes" id="UP000260812"/>
    </source>
</evidence>
<evidence type="ECO:0000259" key="3">
    <source>
        <dbReference type="Pfam" id="PF00884"/>
    </source>
</evidence>
<dbReference type="GeneID" id="97985621"/>
<dbReference type="RefSeq" id="WP_117543473.1">
    <property type="nucleotide sequence ID" value="NZ_JBKUNB010000007.1"/>
</dbReference>
<keyword evidence="2" id="KW-0378">Hydrolase</keyword>
<dbReference type="PANTHER" id="PTHR45953">
    <property type="entry name" value="IDURONATE 2-SULFATASE"/>
    <property type="match status" value="1"/>
</dbReference>
<evidence type="ECO:0000313" key="4">
    <source>
        <dbReference type="EMBL" id="RGE65057.1"/>
    </source>
</evidence>
<sequence length="600" mass="69059">MKAIMVMYDTLCRNFLGPYGNDWVKTPSFNRLAENSVTFERNYVCSLPCMPARRDLHNSRVNFLQRDWGPLEPFDDSMPEELKKHGIYTALVSDHYHYWEDGGCTYHSRYNSWICHRGQEGDFCRADRSMVKLTAEYKDRMKDPQTAGILRKAQDQANRSRQVTESDMPQARTFADGLAFLEENADTDNWFLQIETFDPHEPFFTQPDWQSLYPELAEYTGNKTDWPGYDPVRPQETQEDIAYVRRLYAALTSMCDFYLGKVLDCMDKHDLWKDTMLIVNTDHGFLLGEHDWWGKTVMPAYEEISHTPLFIYDPVSRCHGQRRSGLTCPLDLPVTLLDFFGVPVPDDMQGHSLLPLIRENKPVRDSVLFGFHASHVAVTDGQYTYFRAPLAGQSANCFDYTLMPTHMREFFSIEDLRKAEFADPLPNSKGCRVLKVPAKGCYINPVNFGTKLYDVEKDPRQTCPVDDAYLEARMTNLLVREMKKADAPLEQYIRLGLPQDREITSEDILSCRIEEEAADTPDCLGQVKWTKEARNIWRAWAQMMPPEALEAASGTMLQLRAGHAEKEVTADDIVAAVKVMLPPEQQQQILYFMMTVARAD</sequence>
<gene>
    <name evidence="4" type="ORF">DXC51_01660</name>
</gene>
<dbReference type="InterPro" id="IPR017850">
    <property type="entry name" value="Alkaline_phosphatase_core_sf"/>
</dbReference>
<keyword evidence="1" id="KW-0479">Metal-binding</keyword>
<accession>A0A3E3IDC3</accession>
<name>A0A3E3IDC3_9FIRM</name>
<protein>
    <submittedName>
        <fullName evidence="4">Sulfatase</fullName>
    </submittedName>
</protein>
<dbReference type="SUPFAM" id="SSF53649">
    <property type="entry name" value="Alkaline phosphatase-like"/>
    <property type="match status" value="1"/>
</dbReference>
<proteinExistence type="predicted"/>
<dbReference type="GO" id="GO:0046872">
    <property type="term" value="F:metal ion binding"/>
    <property type="evidence" value="ECO:0007669"/>
    <property type="project" value="UniProtKB-KW"/>
</dbReference>
<dbReference type="AlphaFoldDB" id="A0A3E3IDC3"/>
<dbReference type="PANTHER" id="PTHR45953:SF1">
    <property type="entry name" value="IDURONATE 2-SULFATASE"/>
    <property type="match status" value="1"/>
</dbReference>
<comment type="caution">
    <text evidence="4">The sequence shown here is derived from an EMBL/GenBank/DDBJ whole genome shotgun (WGS) entry which is preliminary data.</text>
</comment>
<dbReference type="Gene3D" id="3.40.720.10">
    <property type="entry name" value="Alkaline Phosphatase, subunit A"/>
    <property type="match status" value="1"/>
</dbReference>
<reference evidence="4" key="1">
    <citation type="submission" date="2018-08" db="EMBL/GenBank/DDBJ databases">
        <title>A genome reference for cultivated species of the human gut microbiota.</title>
        <authorList>
            <person name="Zou Y."/>
            <person name="Xue W."/>
            <person name="Luo G."/>
        </authorList>
    </citation>
    <scope>NUCLEOTIDE SEQUENCE [LARGE SCALE GENOMIC DNA]</scope>
    <source>
        <strain evidence="4">TF05-5AC</strain>
    </source>
</reference>
<dbReference type="GO" id="GO:0005737">
    <property type="term" value="C:cytoplasm"/>
    <property type="evidence" value="ECO:0007669"/>
    <property type="project" value="TreeGrafter"/>
</dbReference>
<dbReference type="EMBL" id="QVLV01000001">
    <property type="protein sequence ID" value="RGE65057.1"/>
    <property type="molecule type" value="Genomic_DNA"/>
</dbReference>
<evidence type="ECO:0000256" key="2">
    <source>
        <dbReference type="ARBA" id="ARBA00022801"/>
    </source>
</evidence>
<dbReference type="GO" id="GO:0008484">
    <property type="term" value="F:sulfuric ester hydrolase activity"/>
    <property type="evidence" value="ECO:0007669"/>
    <property type="project" value="TreeGrafter"/>
</dbReference>
<organism evidence="4 5">
    <name type="scientific">Eisenbergiella massiliensis</name>
    <dbReference type="NCBI Taxonomy" id="1720294"/>
    <lineage>
        <taxon>Bacteria</taxon>
        <taxon>Bacillati</taxon>
        <taxon>Bacillota</taxon>
        <taxon>Clostridia</taxon>
        <taxon>Lachnospirales</taxon>
        <taxon>Lachnospiraceae</taxon>
        <taxon>Eisenbergiella</taxon>
    </lineage>
</organism>
<dbReference type="CDD" id="cd16148">
    <property type="entry name" value="sulfatase_like"/>
    <property type="match status" value="1"/>
</dbReference>
<dbReference type="InterPro" id="IPR000917">
    <property type="entry name" value="Sulfatase_N"/>
</dbReference>
<feature type="domain" description="Sulfatase N-terminal" evidence="3">
    <location>
        <begin position="4"/>
        <end position="342"/>
    </location>
</feature>
<evidence type="ECO:0000256" key="1">
    <source>
        <dbReference type="ARBA" id="ARBA00022723"/>
    </source>
</evidence>
<dbReference type="Proteomes" id="UP000260812">
    <property type="component" value="Unassembled WGS sequence"/>
</dbReference>
<keyword evidence="5" id="KW-1185">Reference proteome</keyword>